<accession>A0A2R9AJW2</accession>
<reference evidence="3" key="3">
    <citation type="submission" date="2025-09" db="UniProtKB">
        <authorList>
            <consortium name="Ensembl"/>
        </authorList>
    </citation>
    <scope>IDENTIFICATION</scope>
</reference>
<dbReference type="GeneTree" id="ENSGT00390000016333"/>
<reference evidence="3 4" key="1">
    <citation type="journal article" date="2012" name="Nature">
        <title>The bonobo genome compared with the chimpanzee and human genomes.</title>
        <authorList>
            <person name="Prufer K."/>
            <person name="Munch K."/>
            <person name="Hellmann I."/>
            <person name="Akagi K."/>
            <person name="Miller J.R."/>
            <person name="Walenz B."/>
            <person name="Koren S."/>
            <person name="Sutton G."/>
            <person name="Kodira C."/>
            <person name="Winer R."/>
            <person name="Knight J.R."/>
            <person name="Mullikin J.C."/>
            <person name="Meader S.J."/>
            <person name="Ponting C.P."/>
            <person name="Lunter G."/>
            <person name="Higashino S."/>
            <person name="Hobolth A."/>
            <person name="Dutheil J."/>
            <person name="Karakoc E."/>
            <person name="Alkan C."/>
            <person name="Sajjadian S."/>
            <person name="Catacchio C.R."/>
            <person name="Ventura M."/>
            <person name="Marques-Bonet T."/>
            <person name="Eichler E.E."/>
            <person name="Andre C."/>
            <person name="Atencia R."/>
            <person name="Mugisha L."/>
            <person name="Junhold J."/>
            <person name="Patterson N."/>
            <person name="Siebauer M."/>
            <person name="Good J.M."/>
            <person name="Fischer A."/>
            <person name="Ptak S.E."/>
            <person name="Lachmann M."/>
            <person name="Symer D.E."/>
            <person name="Mailund T."/>
            <person name="Schierup M.H."/>
            <person name="Andres A.M."/>
            <person name="Kelso J."/>
            <person name="Paabo S."/>
        </authorList>
    </citation>
    <scope>NUCLEOTIDE SEQUENCE [LARGE SCALE GENOMIC DNA]</scope>
</reference>
<dbReference type="Bgee" id="ENSPPAG00000031758">
    <property type="expression patterns" value="Expressed in placenta and 6 other cell types or tissues"/>
</dbReference>
<proteinExistence type="predicted"/>
<evidence type="ECO:0000259" key="2">
    <source>
        <dbReference type="Pfam" id="PF04669"/>
    </source>
</evidence>
<dbReference type="GO" id="GO:0005737">
    <property type="term" value="C:cytoplasm"/>
    <property type="evidence" value="ECO:0007669"/>
    <property type="project" value="TreeGrafter"/>
</dbReference>
<dbReference type="PANTHER" id="PTHR13410:SF9">
    <property type="entry name" value="PROTEIN PBDC1"/>
    <property type="match status" value="1"/>
</dbReference>
<evidence type="ECO:0000256" key="1">
    <source>
        <dbReference type="SAM" id="MobiDB-lite"/>
    </source>
</evidence>
<reference evidence="3" key="2">
    <citation type="submission" date="2025-08" db="UniProtKB">
        <authorList>
            <consortium name="Ensembl"/>
        </authorList>
    </citation>
    <scope>IDENTIFICATION</scope>
</reference>
<feature type="compositionally biased region" description="Basic and acidic residues" evidence="1">
    <location>
        <begin position="161"/>
        <end position="180"/>
    </location>
</feature>
<keyword evidence="4" id="KW-1185">Reference proteome</keyword>
<dbReference type="InterPro" id="IPR023139">
    <property type="entry name" value="PBDC1-like_dom_sf"/>
</dbReference>
<feature type="region of interest" description="Disordered" evidence="1">
    <location>
        <begin position="161"/>
        <end position="186"/>
    </location>
</feature>
<organism evidence="3 4">
    <name type="scientific">Pan paniscus</name>
    <name type="common">Pygmy chimpanzee</name>
    <name type="synonym">Bonobo</name>
    <dbReference type="NCBI Taxonomy" id="9597"/>
    <lineage>
        <taxon>Eukaryota</taxon>
        <taxon>Metazoa</taxon>
        <taxon>Chordata</taxon>
        <taxon>Craniata</taxon>
        <taxon>Vertebrata</taxon>
        <taxon>Euteleostomi</taxon>
        <taxon>Mammalia</taxon>
        <taxon>Eutheria</taxon>
        <taxon>Euarchontoglires</taxon>
        <taxon>Primates</taxon>
        <taxon>Haplorrhini</taxon>
        <taxon>Catarrhini</taxon>
        <taxon>Hominidae</taxon>
        <taxon>Pan</taxon>
    </lineage>
</organism>
<dbReference type="Pfam" id="PF04669">
    <property type="entry name" value="PBDC1"/>
    <property type="match status" value="1"/>
</dbReference>
<feature type="domain" description="Polysaccharide biosynthesis" evidence="2">
    <location>
        <begin position="43"/>
        <end position="99"/>
    </location>
</feature>
<dbReference type="AlphaFoldDB" id="A0A2R9AJW2"/>
<name>A0A2R9AJW2_PANPA</name>
<sequence>MAATSGTDEPVSGELVSVAHALSLPAESYGNDLPPTQLAWDLSMQHAEVYYKLISSVDPQFLKLTKVDDQIYSEFRKNFETLRIDVLDPEELKSESAKEPPGYNSLPLKLLGTGKAITKLFISVFRTKKERKESTMEEKKELTVEKKRTPRMEERKELIVEKKKRKESTEKTKLTKEEKKGKKLTKKSTKVVKKLCKVYREQHSRSYDSIETTSTTVLLAQTPLVKCKFLYN</sequence>
<evidence type="ECO:0000313" key="4">
    <source>
        <dbReference type="Proteomes" id="UP000240080"/>
    </source>
</evidence>
<dbReference type="InterPro" id="IPR021148">
    <property type="entry name" value="Polysacc_synth_dom"/>
</dbReference>
<dbReference type="Proteomes" id="UP000240080">
    <property type="component" value="Chromosome X"/>
</dbReference>
<dbReference type="Gene3D" id="1.10.3560.10">
    <property type="entry name" value="yst0336 like domain"/>
    <property type="match status" value="1"/>
</dbReference>
<dbReference type="PANTHER" id="PTHR13410">
    <property type="entry name" value="PROTEIN PBDC1"/>
    <property type="match status" value="1"/>
</dbReference>
<dbReference type="EMBL" id="AJFE02085969">
    <property type="status" value="NOT_ANNOTATED_CDS"/>
    <property type="molecule type" value="Genomic_DNA"/>
</dbReference>
<gene>
    <name evidence="3" type="primary">PBDC1</name>
</gene>
<dbReference type="InterPro" id="IPR008476">
    <property type="entry name" value="PBDC1_metazoa/fungi"/>
</dbReference>
<evidence type="ECO:0000313" key="3">
    <source>
        <dbReference type="Ensembl" id="ENSPPAP00000017368.1"/>
    </source>
</evidence>
<dbReference type="Ensembl" id="ENSPPAT00000040070.1">
    <property type="protein sequence ID" value="ENSPPAP00000017368.1"/>
    <property type="gene ID" value="ENSPPAG00000031758.1"/>
</dbReference>
<protein>
    <submittedName>
        <fullName evidence="3">Polysaccharide biosynthesis domain containing 1</fullName>
    </submittedName>
</protein>